<evidence type="ECO:0008006" key="3">
    <source>
        <dbReference type="Google" id="ProtNLM"/>
    </source>
</evidence>
<dbReference type="InterPro" id="IPR027417">
    <property type="entry name" value="P-loop_NTPase"/>
</dbReference>
<reference evidence="1 2" key="1">
    <citation type="submission" date="2021-02" db="EMBL/GenBank/DDBJ databases">
        <title>Streptomyces spirodelae sp. nov., isolated from duckweed.</title>
        <authorList>
            <person name="Saimee Y."/>
            <person name="Duangmal K."/>
        </authorList>
    </citation>
    <scope>NUCLEOTIDE SEQUENCE [LARGE SCALE GENOMIC DNA]</scope>
    <source>
        <strain evidence="1 2">DSM 42105</strain>
    </source>
</reference>
<name>A0ABS3Y685_9ACTN</name>
<protein>
    <recommendedName>
        <fullName evidence="3">ParA family protein</fullName>
    </recommendedName>
</protein>
<dbReference type="EMBL" id="JAFFZM010000035">
    <property type="protein sequence ID" value="MBO8203162.1"/>
    <property type="molecule type" value="Genomic_DNA"/>
</dbReference>
<keyword evidence="2" id="KW-1185">Reference proteome</keyword>
<evidence type="ECO:0000313" key="2">
    <source>
        <dbReference type="Proteomes" id="UP000721954"/>
    </source>
</evidence>
<dbReference type="RefSeq" id="WP_099876549.1">
    <property type="nucleotide sequence ID" value="NZ_JAFFZM010000035.1"/>
</dbReference>
<dbReference type="SUPFAM" id="SSF52540">
    <property type="entry name" value="P-loop containing nucleoside triphosphate hydrolases"/>
    <property type="match status" value="1"/>
</dbReference>
<dbReference type="Proteomes" id="UP000721954">
    <property type="component" value="Unassembled WGS sequence"/>
</dbReference>
<proteinExistence type="predicted"/>
<accession>A0ABS3Y685</accession>
<organism evidence="1 2">
    <name type="scientific">Streptomyces smyrnaeus</name>
    <dbReference type="NCBI Taxonomy" id="1387713"/>
    <lineage>
        <taxon>Bacteria</taxon>
        <taxon>Bacillati</taxon>
        <taxon>Actinomycetota</taxon>
        <taxon>Actinomycetes</taxon>
        <taxon>Kitasatosporales</taxon>
        <taxon>Streptomycetaceae</taxon>
        <taxon>Streptomyces</taxon>
    </lineage>
</organism>
<dbReference type="Gene3D" id="3.40.50.300">
    <property type="entry name" value="P-loop containing nucleotide triphosphate hydrolases"/>
    <property type="match status" value="1"/>
</dbReference>
<evidence type="ECO:0000313" key="1">
    <source>
        <dbReference type="EMBL" id="MBO8203162.1"/>
    </source>
</evidence>
<gene>
    <name evidence="1" type="ORF">JW613_33515</name>
</gene>
<sequence length="282" mass="30345">MTVVALAGCPGAPGTTTTMLALQTAWPLQEGRTLIAAECDPDGGSVLTGALQGRLGTGLGLGNLTLPGRRGARELHEAFWSELVFIEDEQKAQQRTGRAVLPGFANPLTEAPGFGPVWGVLAEQFAGIESHQHDVLVDLGRSGAFGPSGILARRADAVILVARTTLPSLHAAAVRLEGLREHIRHLGLVLIEEEHRAAYALAELRKQRDLQVPLVAALPYAPKLARVYSHGATPERRFERSRLMLAVRGLAEALVRQIAERRAAHTRRLQHVTGQGEVSHAR</sequence>
<comment type="caution">
    <text evidence="1">The sequence shown here is derived from an EMBL/GenBank/DDBJ whole genome shotgun (WGS) entry which is preliminary data.</text>
</comment>
<dbReference type="GeneID" id="96263538"/>